<evidence type="ECO:0000313" key="2">
    <source>
        <dbReference type="EMBL" id="KAK9945921.1"/>
    </source>
</evidence>
<comment type="caution">
    <text evidence="2">The sequence shown here is derived from an EMBL/GenBank/DDBJ whole genome shotgun (WGS) entry which is preliminary data.</text>
</comment>
<organism evidence="2 3">
    <name type="scientific">Rubus argutus</name>
    <name type="common">Southern blackberry</name>
    <dbReference type="NCBI Taxonomy" id="59490"/>
    <lineage>
        <taxon>Eukaryota</taxon>
        <taxon>Viridiplantae</taxon>
        <taxon>Streptophyta</taxon>
        <taxon>Embryophyta</taxon>
        <taxon>Tracheophyta</taxon>
        <taxon>Spermatophyta</taxon>
        <taxon>Magnoliopsida</taxon>
        <taxon>eudicotyledons</taxon>
        <taxon>Gunneridae</taxon>
        <taxon>Pentapetalae</taxon>
        <taxon>rosids</taxon>
        <taxon>fabids</taxon>
        <taxon>Rosales</taxon>
        <taxon>Rosaceae</taxon>
        <taxon>Rosoideae</taxon>
        <taxon>Rosoideae incertae sedis</taxon>
        <taxon>Rubus</taxon>
    </lineage>
</organism>
<evidence type="ECO:0000256" key="1">
    <source>
        <dbReference type="SAM" id="MobiDB-lite"/>
    </source>
</evidence>
<dbReference type="EMBL" id="JBEDUW010000002">
    <property type="protein sequence ID" value="KAK9945921.1"/>
    <property type="molecule type" value="Genomic_DNA"/>
</dbReference>
<keyword evidence="3" id="KW-1185">Reference proteome</keyword>
<feature type="region of interest" description="Disordered" evidence="1">
    <location>
        <begin position="19"/>
        <end position="82"/>
    </location>
</feature>
<gene>
    <name evidence="2" type="ORF">M0R45_011411</name>
</gene>
<sequence length="82" mass="9402">MLLGSESIRKIKLAWKKNKKRPLGIVSNYPNLPFEHKNDQLRNQNDAADEPNGNQHHTDSNREQHRAGSAFKASPQTLKKTR</sequence>
<name>A0AAW1YB12_RUBAR</name>
<feature type="compositionally biased region" description="Basic and acidic residues" evidence="1">
    <location>
        <begin position="56"/>
        <end position="66"/>
    </location>
</feature>
<protein>
    <submittedName>
        <fullName evidence="2">Uncharacterized protein</fullName>
    </submittedName>
</protein>
<accession>A0AAW1YB12</accession>
<proteinExistence type="predicted"/>
<reference evidence="2 3" key="1">
    <citation type="journal article" date="2023" name="G3 (Bethesda)">
        <title>A chromosome-length genome assembly and annotation of blackberry (Rubus argutus, cv. 'Hillquist').</title>
        <authorList>
            <person name="Bruna T."/>
            <person name="Aryal R."/>
            <person name="Dudchenko O."/>
            <person name="Sargent D.J."/>
            <person name="Mead D."/>
            <person name="Buti M."/>
            <person name="Cavallini A."/>
            <person name="Hytonen T."/>
            <person name="Andres J."/>
            <person name="Pham M."/>
            <person name="Weisz D."/>
            <person name="Mascagni F."/>
            <person name="Usai G."/>
            <person name="Natali L."/>
            <person name="Bassil N."/>
            <person name="Fernandez G.E."/>
            <person name="Lomsadze A."/>
            <person name="Armour M."/>
            <person name="Olukolu B."/>
            <person name="Poorten T."/>
            <person name="Britton C."/>
            <person name="Davik J."/>
            <person name="Ashrafi H."/>
            <person name="Aiden E.L."/>
            <person name="Borodovsky M."/>
            <person name="Worthington M."/>
        </authorList>
    </citation>
    <scope>NUCLEOTIDE SEQUENCE [LARGE SCALE GENOMIC DNA]</scope>
    <source>
        <strain evidence="2">PI 553951</strain>
    </source>
</reference>
<dbReference type="Proteomes" id="UP001457282">
    <property type="component" value="Unassembled WGS sequence"/>
</dbReference>
<dbReference type="AlphaFoldDB" id="A0AAW1YB12"/>
<evidence type="ECO:0000313" key="3">
    <source>
        <dbReference type="Proteomes" id="UP001457282"/>
    </source>
</evidence>